<dbReference type="RefSeq" id="WP_195170344.1">
    <property type="nucleotide sequence ID" value="NZ_CP062983.1"/>
</dbReference>
<evidence type="ECO:0000313" key="2">
    <source>
        <dbReference type="EMBL" id="QPC82275.1"/>
    </source>
</evidence>
<feature type="compositionally biased region" description="Pro residues" evidence="1">
    <location>
        <begin position="39"/>
        <end position="58"/>
    </location>
</feature>
<organism evidence="2 3">
    <name type="scientific">Phototrophicus methaneseepsis</name>
    <dbReference type="NCBI Taxonomy" id="2710758"/>
    <lineage>
        <taxon>Bacteria</taxon>
        <taxon>Bacillati</taxon>
        <taxon>Chloroflexota</taxon>
        <taxon>Candidatus Thermofontia</taxon>
        <taxon>Phototrophicales</taxon>
        <taxon>Phototrophicaceae</taxon>
        <taxon>Phototrophicus</taxon>
    </lineage>
</organism>
<gene>
    <name evidence="2" type="ORF">G4Y79_21740</name>
</gene>
<dbReference type="EMBL" id="CP062983">
    <property type="protein sequence ID" value="QPC82275.1"/>
    <property type="molecule type" value="Genomic_DNA"/>
</dbReference>
<sequence>MTDENNNIPVENNDQVSDENAATESPVDVNNSVESSAPSTPPSTPPSNPPQASVPPSRPEPDDYEEDLGDRLERLGGEPAPVITPEEFARLQKAGQVHIDSRGRVRTARRSEAEAGVSLRKRRAWYAR</sequence>
<protein>
    <submittedName>
        <fullName evidence="2">Uncharacterized protein</fullName>
    </submittedName>
</protein>
<feature type="region of interest" description="Disordered" evidence="1">
    <location>
        <begin position="99"/>
        <end position="128"/>
    </location>
</feature>
<feature type="compositionally biased region" description="Polar residues" evidence="1">
    <location>
        <begin position="1"/>
        <end position="34"/>
    </location>
</feature>
<feature type="compositionally biased region" description="Basic and acidic residues" evidence="1">
    <location>
        <begin position="99"/>
        <end position="113"/>
    </location>
</feature>
<dbReference type="Proteomes" id="UP000594468">
    <property type="component" value="Chromosome"/>
</dbReference>
<reference evidence="2 3" key="1">
    <citation type="submission" date="2020-02" db="EMBL/GenBank/DDBJ databases">
        <authorList>
            <person name="Zheng R.K."/>
            <person name="Sun C.M."/>
        </authorList>
    </citation>
    <scope>NUCLEOTIDE SEQUENCE [LARGE SCALE GENOMIC DNA]</scope>
    <source>
        <strain evidence="3">rifampicinis</strain>
    </source>
</reference>
<feature type="region of interest" description="Disordered" evidence="1">
    <location>
        <begin position="1"/>
        <end position="80"/>
    </location>
</feature>
<accession>A0A7S8ID73</accession>
<feature type="compositionally biased region" description="Basic residues" evidence="1">
    <location>
        <begin position="119"/>
        <end position="128"/>
    </location>
</feature>
<name>A0A7S8ID73_9CHLR</name>
<proteinExistence type="predicted"/>
<evidence type="ECO:0000256" key="1">
    <source>
        <dbReference type="SAM" id="MobiDB-lite"/>
    </source>
</evidence>
<evidence type="ECO:0000313" key="3">
    <source>
        <dbReference type="Proteomes" id="UP000594468"/>
    </source>
</evidence>
<dbReference type="KEGG" id="pmet:G4Y79_21740"/>
<keyword evidence="3" id="KW-1185">Reference proteome</keyword>
<dbReference type="AlphaFoldDB" id="A0A7S8ID73"/>